<name>A0A380DIT9_STAAU</name>
<dbReference type="Pfam" id="PF00359">
    <property type="entry name" value="PTS_EIIA_2"/>
    <property type="match status" value="1"/>
</dbReference>
<protein>
    <submittedName>
        <fullName evidence="3">Transcriptional antiterminator, BglG family / PTS system, mannitol/fructose-specific IIA component</fullName>
        <ecNumber evidence="3">2.7.1.-</ecNumber>
    </submittedName>
</protein>
<keyword evidence="3" id="KW-0808">Transferase</keyword>
<organism evidence="3 4">
    <name type="scientific">Staphylococcus aureus</name>
    <dbReference type="NCBI Taxonomy" id="1280"/>
    <lineage>
        <taxon>Bacteria</taxon>
        <taxon>Bacillati</taxon>
        <taxon>Bacillota</taxon>
        <taxon>Bacilli</taxon>
        <taxon>Bacillales</taxon>
        <taxon>Staphylococcaceae</taxon>
        <taxon>Staphylococcus</taxon>
    </lineage>
</organism>
<dbReference type="Proteomes" id="UP000255091">
    <property type="component" value="Unassembled WGS sequence"/>
</dbReference>
<dbReference type="InterPro" id="IPR002178">
    <property type="entry name" value="PTS_EIIA_type-2_dom"/>
</dbReference>
<evidence type="ECO:0000256" key="1">
    <source>
        <dbReference type="ARBA" id="ARBA00011798"/>
    </source>
</evidence>
<dbReference type="EC" id="2.7.1.-" evidence="3"/>
<dbReference type="AlphaFoldDB" id="A0A380DIT9"/>
<comment type="subunit">
    <text evidence="1">Homodimer or homotrimer. Seems to be a monomer when not phosphorylated.</text>
</comment>
<evidence type="ECO:0000259" key="2">
    <source>
        <dbReference type="PROSITE" id="PS51094"/>
    </source>
</evidence>
<dbReference type="Gene3D" id="3.40.930.10">
    <property type="entry name" value="Mannitol-specific EII, Chain A"/>
    <property type="match status" value="1"/>
</dbReference>
<feature type="domain" description="PTS EIIA type-2" evidence="2">
    <location>
        <begin position="1"/>
        <end position="89"/>
    </location>
</feature>
<dbReference type="SUPFAM" id="SSF55804">
    <property type="entry name" value="Phoshotransferase/anion transport protein"/>
    <property type="match status" value="1"/>
</dbReference>
<evidence type="ECO:0000313" key="4">
    <source>
        <dbReference type="Proteomes" id="UP000255091"/>
    </source>
</evidence>
<dbReference type="InterPro" id="IPR016152">
    <property type="entry name" value="PTrfase/Anion_transptr"/>
</dbReference>
<reference evidence="3 4" key="1">
    <citation type="submission" date="2018-06" db="EMBL/GenBank/DDBJ databases">
        <authorList>
            <consortium name="Pathogen Informatics"/>
            <person name="Doyle S."/>
        </authorList>
    </citation>
    <scope>NUCLEOTIDE SEQUENCE [LARGE SCALE GENOMIC DNA]</scope>
    <source>
        <strain evidence="3 4">NCTC6133</strain>
    </source>
</reference>
<accession>A0A380DIT9</accession>
<evidence type="ECO:0000313" key="3">
    <source>
        <dbReference type="EMBL" id="SUK30987.1"/>
    </source>
</evidence>
<gene>
    <name evidence="3" type="ORF">NCTC6133_00368</name>
</gene>
<proteinExistence type="predicted"/>
<dbReference type="PROSITE" id="PS51094">
    <property type="entry name" value="PTS_EIIA_TYPE_2"/>
    <property type="match status" value="1"/>
</dbReference>
<dbReference type="EMBL" id="UHAP01000001">
    <property type="protein sequence ID" value="SUK30987.1"/>
    <property type="molecule type" value="Genomic_DNA"/>
</dbReference>
<dbReference type="GO" id="GO:0016740">
    <property type="term" value="F:transferase activity"/>
    <property type="evidence" value="ECO:0007669"/>
    <property type="project" value="UniProtKB-KW"/>
</dbReference>
<sequence>MHLFHAGTDYVQNGVGFALTYFTEGIFFGSKANDPVHLVITLATDHPNAHLKALGQLSECLSNDLYRQDFLDGNIFKIKQHIALTMTKEA</sequence>